<proteinExistence type="predicted"/>
<dbReference type="AlphaFoldDB" id="Q5Z9X8"/>
<dbReference type="InterPro" id="IPR056623">
    <property type="entry name" value="MLLE_2"/>
</dbReference>
<protein>
    <recommendedName>
        <fullName evidence="1">MLLE-like domain-containing protein</fullName>
    </recommendedName>
</protein>
<reference evidence="3" key="1">
    <citation type="journal article" date="2005" name="Nature">
        <title>The map-based sequence of the rice genome.</title>
        <authorList>
            <consortium name="International rice genome sequencing project (IRGSP)"/>
            <person name="Matsumoto T."/>
            <person name="Wu J."/>
            <person name="Kanamori H."/>
            <person name="Katayose Y."/>
            <person name="Fujisawa M."/>
            <person name="Namiki N."/>
            <person name="Mizuno H."/>
            <person name="Yamamoto K."/>
            <person name="Antonio B.A."/>
            <person name="Baba T."/>
            <person name="Sakata K."/>
            <person name="Nagamura Y."/>
            <person name="Aoki H."/>
            <person name="Arikawa K."/>
            <person name="Arita K."/>
            <person name="Bito T."/>
            <person name="Chiden Y."/>
            <person name="Fujitsuka N."/>
            <person name="Fukunaka R."/>
            <person name="Hamada M."/>
            <person name="Harada C."/>
            <person name="Hayashi A."/>
            <person name="Hijishita S."/>
            <person name="Honda M."/>
            <person name="Hosokawa S."/>
            <person name="Ichikawa Y."/>
            <person name="Idonuma A."/>
            <person name="Iijima M."/>
            <person name="Ikeda M."/>
            <person name="Ikeno M."/>
            <person name="Ito K."/>
            <person name="Ito S."/>
            <person name="Ito T."/>
            <person name="Ito Y."/>
            <person name="Ito Y."/>
            <person name="Iwabuchi A."/>
            <person name="Kamiya K."/>
            <person name="Karasawa W."/>
            <person name="Kurita K."/>
            <person name="Katagiri S."/>
            <person name="Kikuta A."/>
            <person name="Kobayashi H."/>
            <person name="Kobayashi N."/>
            <person name="Machita K."/>
            <person name="Maehara T."/>
            <person name="Masukawa M."/>
            <person name="Mizubayashi T."/>
            <person name="Mukai Y."/>
            <person name="Nagasaki H."/>
            <person name="Nagata Y."/>
            <person name="Naito S."/>
            <person name="Nakashima M."/>
            <person name="Nakama Y."/>
            <person name="Nakamichi Y."/>
            <person name="Nakamura M."/>
            <person name="Meguro A."/>
            <person name="Negishi M."/>
            <person name="Ohta I."/>
            <person name="Ohta T."/>
            <person name="Okamoto M."/>
            <person name="Ono N."/>
            <person name="Saji S."/>
            <person name="Sakaguchi M."/>
            <person name="Sakai K."/>
            <person name="Shibata M."/>
            <person name="Shimokawa T."/>
            <person name="Song J."/>
            <person name="Takazaki Y."/>
            <person name="Terasawa K."/>
            <person name="Tsugane M."/>
            <person name="Tsuji K."/>
            <person name="Ueda S."/>
            <person name="Waki K."/>
            <person name="Yamagata H."/>
            <person name="Yamamoto M."/>
            <person name="Yamamoto S."/>
            <person name="Yamane H."/>
            <person name="Yoshiki S."/>
            <person name="Yoshihara R."/>
            <person name="Yukawa K."/>
            <person name="Zhong H."/>
            <person name="Yano M."/>
            <person name="Yuan Q."/>
            <person name="Ouyang S."/>
            <person name="Liu J."/>
            <person name="Jones K.M."/>
            <person name="Gansberger K."/>
            <person name="Moffat K."/>
            <person name="Hill J."/>
            <person name="Bera J."/>
            <person name="Fadrosh D."/>
            <person name="Jin S."/>
            <person name="Johri S."/>
            <person name="Kim M."/>
            <person name="Overton L."/>
            <person name="Reardon M."/>
            <person name="Tsitrin T."/>
            <person name="Vuong H."/>
            <person name="Weaver B."/>
            <person name="Ciecko A."/>
            <person name="Tallon L."/>
            <person name="Jackson J."/>
            <person name="Pai G."/>
            <person name="Aken S.V."/>
            <person name="Utterback T."/>
            <person name="Reidmuller S."/>
            <person name="Feldblyum T."/>
            <person name="Hsiao J."/>
            <person name="Zismann V."/>
            <person name="Iobst S."/>
            <person name="de Vazeille A.R."/>
            <person name="Buell C.R."/>
            <person name="Ying K."/>
            <person name="Li Y."/>
            <person name="Lu T."/>
            <person name="Huang Y."/>
            <person name="Zhao Q."/>
            <person name="Feng Q."/>
            <person name="Zhang L."/>
            <person name="Zhu J."/>
            <person name="Weng Q."/>
            <person name="Mu J."/>
            <person name="Lu Y."/>
            <person name="Fan D."/>
            <person name="Liu Y."/>
            <person name="Guan J."/>
            <person name="Zhang Y."/>
            <person name="Yu S."/>
            <person name="Liu X."/>
            <person name="Zhang Y."/>
            <person name="Hong G."/>
            <person name="Han B."/>
            <person name="Choisne N."/>
            <person name="Demange N."/>
            <person name="Orjeda G."/>
            <person name="Samain S."/>
            <person name="Cattolico L."/>
            <person name="Pelletier E."/>
            <person name="Couloux A."/>
            <person name="Segurens B."/>
            <person name="Wincker P."/>
            <person name="D'Hont A."/>
            <person name="Scarpelli C."/>
            <person name="Weissenbach J."/>
            <person name="Salanoubat M."/>
            <person name="Quetier F."/>
            <person name="Yu Y."/>
            <person name="Kim H.R."/>
            <person name="Rambo T."/>
            <person name="Currie J."/>
            <person name="Collura K."/>
            <person name="Luo M."/>
            <person name="Yang T."/>
            <person name="Ammiraju J.S.S."/>
            <person name="Engler F."/>
            <person name="Soderlund C."/>
            <person name="Wing R.A."/>
            <person name="Palmer L.E."/>
            <person name="de la Bastide M."/>
            <person name="Spiegel L."/>
            <person name="Nascimento L."/>
            <person name="Zutavern T."/>
            <person name="O'Shaughnessy A."/>
            <person name="Dike S."/>
            <person name="Dedhia N."/>
            <person name="Preston R."/>
            <person name="Balija V."/>
            <person name="McCombie W.R."/>
            <person name="Chow T."/>
            <person name="Chen H."/>
            <person name="Chung M."/>
            <person name="Chen C."/>
            <person name="Shaw J."/>
            <person name="Wu H."/>
            <person name="Hsiao K."/>
            <person name="Chao Y."/>
            <person name="Chu M."/>
            <person name="Cheng C."/>
            <person name="Hour A."/>
            <person name="Lee P."/>
            <person name="Lin S."/>
            <person name="Lin Y."/>
            <person name="Liou J."/>
            <person name="Liu S."/>
            <person name="Hsing Y."/>
            <person name="Raghuvanshi S."/>
            <person name="Mohanty A."/>
            <person name="Bharti A.K."/>
            <person name="Gaur A."/>
            <person name="Gupta V."/>
            <person name="Kumar D."/>
            <person name="Ravi V."/>
            <person name="Vij S."/>
            <person name="Kapur A."/>
            <person name="Khurana P."/>
            <person name="Khurana P."/>
            <person name="Khurana J.P."/>
            <person name="Tyagi A.K."/>
            <person name="Gaikwad K."/>
            <person name="Singh A."/>
            <person name="Dalal V."/>
            <person name="Srivastava S."/>
            <person name="Dixit A."/>
            <person name="Pal A.K."/>
            <person name="Ghazi I.A."/>
            <person name="Yadav M."/>
            <person name="Pandit A."/>
            <person name="Bhargava A."/>
            <person name="Sureshbabu K."/>
            <person name="Batra K."/>
            <person name="Sharma T.R."/>
            <person name="Mohapatra T."/>
            <person name="Singh N.K."/>
            <person name="Messing J."/>
            <person name="Nelson A.B."/>
            <person name="Fuks G."/>
            <person name="Kavchok S."/>
            <person name="Keizer G."/>
            <person name="Linton E."/>
            <person name="Llaca V."/>
            <person name="Song R."/>
            <person name="Tanyolac B."/>
            <person name="Young S."/>
            <person name="Ho-Il K."/>
            <person name="Hahn J.H."/>
            <person name="Sangsakoo G."/>
            <person name="Vanavichit A."/>
            <person name="de Mattos Luiz.A.T."/>
            <person name="Zimmer P.D."/>
            <person name="Malone G."/>
            <person name="Dellagostin O."/>
            <person name="de Oliveira A.C."/>
            <person name="Bevan M."/>
            <person name="Bancroft I."/>
            <person name="Minx P."/>
            <person name="Cordum H."/>
            <person name="Wilson R."/>
            <person name="Cheng Z."/>
            <person name="Jin W."/>
            <person name="Jiang J."/>
            <person name="Leong S.A."/>
            <person name="Iwama H."/>
            <person name="Gojobori T."/>
            <person name="Itoh T."/>
            <person name="Niimura Y."/>
            <person name="Fujii Y."/>
            <person name="Habara T."/>
            <person name="Sakai H."/>
            <person name="Sato Y."/>
            <person name="Wilson G."/>
            <person name="Kumar K."/>
            <person name="McCouch S."/>
            <person name="Juretic N."/>
            <person name="Hoen D."/>
            <person name="Wright S."/>
            <person name="Bruskiewich R."/>
            <person name="Bureau T."/>
            <person name="Miyao A."/>
            <person name="Hirochika H."/>
            <person name="Nishikawa T."/>
            <person name="Kadowaki K."/>
            <person name="Sugiura M."/>
            <person name="Burr B."/>
            <person name="Sasaki T."/>
        </authorList>
    </citation>
    <scope>NUCLEOTIDE SEQUENCE [LARGE SCALE GENOMIC DNA]</scope>
    <source>
        <strain evidence="3">cv. Nipponbare</strain>
    </source>
</reference>
<evidence type="ECO:0000313" key="2">
    <source>
        <dbReference type="EMBL" id="BAD61632.1"/>
    </source>
</evidence>
<dbReference type="PANTHER" id="PTHR46250">
    <property type="entry name" value="MYB/SANT-LIKE DNA-BINDING DOMAIN PROTEIN-RELATED"/>
    <property type="match status" value="1"/>
</dbReference>
<dbReference type="EMBL" id="AP003572">
    <property type="protein sequence ID" value="BAD61632.1"/>
    <property type="molecule type" value="Genomic_DNA"/>
</dbReference>
<feature type="domain" description="MLLE-like" evidence="1">
    <location>
        <begin position="7"/>
        <end position="64"/>
    </location>
</feature>
<name>Q5Z9X8_ORYSJ</name>
<dbReference type="PANTHER" id="PTHR46250:SF15">
    <property type="entry name" value="OS01G0523800 PROTEIN"/>
    <property type="match status" value="1"/>
</dbReference>
<evidence type="ECO:0000313" key="3">
    <source>
        <dbReference type="Proteomes" id="UP000000763"/>
    </source>
</evidence>
<reference evidence="3" key="2">
    <citation type="journal article" date="2008" name="Nucleic Acids Res.">
        <title>The rice annotation project database (RAP-DB): 2008 update.</title>
        <authorList>
            <consortium name="The rice annotation project (RAP)"/>
        </authorList>
    </citation>
    <scope>GENOME REANNOTATION</scope>
    <source>
        <strain evidence="3">cv. Nipponbare</strain>
    </source>
</reference>
<organism evidence="2 3">
    <name type="scientific">Oryza sativa subsp. japonica</name>
    <name type="common">Rice</name>
    <dbReference type="NCBI Taxonomy" id="39947"/>
    <lineage>
        <taxon>Eukaryota</taxon>
        <taxon>Viridiplantae</taxon>
        <taxon>Streptophyta</taxon>
        <taxon>Embryophyta</taxon>
        <taxon>Tracheophyta</taxon>
        <taxon>Spermatophyta</taxon>
        <taxon>Magnoliopsida</taxon>
        <taxon>Liliopsida</taxon>
        <taxon>Poales</taxon>
        <taxon>Poaceae</taxon>
        <taxon>BOP clade</taxon>
        <taxon>Oryzoideae</taxon>
        <taxon>Oryzeae</taxon>
        <taxon>Oryzinae</taxon>
        <taxon>Oryza</taxon>
        <taxon>Oryza sativa</taxon>
    </lineage>
</organism>
<dbReference type="Proteomes" id="UP000000763">
    <property type="component" value="Chromosome 6"/>
</dbReference>
<gene>
    <name evidence="2" type="primary">P0459H02.15</name>
</gene>
<evidence type="ECO:0000259" key="1">
    <source>
        <dbReference type="Pfam" id="PF23950"/>
    </source>
</evidence>
<accession>Q5Z9X8</accession>
<dbReference type="Pfam" id="PF23950">
    <property type="entry name" value="MLLE_2"/>
    <property type="match status" value="1"/>
</dbReference>
<sequence length="68" mass="7574">MAEEDQLQKFHNEAILECQKLGLTGIEVVNVAAAFVKVPAQMSMLVALSESLRREYVLKILADEAKKN</sequence>